<evidence type="ECO:0000256" key="1">
    <source>
        <dbReference type="SAM" id="MobiDB-lite"/>
    </source>
</evidence>
<evidence type="ECO:0000313" key="3">
    <source>
        <dbReference type="Proteomes" id="UP000253250"/>
    </source>
</evidence>
<organism evidence="2 3">
    <name type="scientific">Acidiferrobacter thiooxydans</name>
    <dbReference type="NCBI Taxonomy" id="163359"/>
    <lineage>
        <taxon>Bacteria</taxon>
        <taxon>Pseudomonadati</taxon>
        <taxon>Pseudomonadota</taxon>
        <taxon>Gammaproteobacteria</taxon>
        <taxon>Acidiferrobacterales</taxon>
        <taxon>Acidiferrobacteraceae</taxon>
        <taxon>Acidiferrobacter</taxon>
    </lineage>
</organism>
<dbReference type="Proteomes" id="UP000253250">
    <property type="component" value="Unassembled WGS sequence"/>
</dbReference>
<gene>
    <name evidence="2" type="ORF">C4900_10215</name>
</gene>
<keyword evidence="3" id="KW-1185">Reference proteome</keyword>
<reference evidence="2 3" key="1">
    <citation type="submission" date="2018-02" db="EMBL/GenBank/DDBJ databases">
        <title>Insights into the biology of acidophilic members of the Acidiferrobacteraceae family derived from comparative genomic analyses.</title>
        <authorList>
            <person name="Issotta F."/>
            <person name="Thyssen C."/>
            <person name="Mena C."/>
            <person name="Moya A."/>
            <person name="Bellenberg S."/>
            <person name="Sproer C."/>
            <person name="Covarrubias P.C."/>
            <person name="Sand W."/>
            <person name="Quatrini R."/>
            <person name="Vera M."/>
        </authorList>
    </citation>
    <scope>NUCLEOTIDE SEQUENCE [LARGE SCALE GENOMIC DNA]</scope>
    <source>
        <strain evidence="3">m-1</strain>
    </source>
</reference>
<feature type="region of interest" description="Disordered" evidence="1">
    <location>
        <begin position="1"/>
        <end position="35"/>
    </location>
</feature>
<feature type="compositionally biased region" description="Basic and acidic residues" evidence="1">
    <location>
        <begin position="12"/>
        <end position="35"/>
    </location>
</feature>
<proteinExistence type="predicted"/>
<name>A0A1C2G2M9_9GAMM</name>
<dbReference type="EMBL" id="PSYR01000002">
    <property type="protein sequence ID" value="RCN56219.1"/>
    <property type="molecule type" value="Genomic_DNA"/>
</dbReference>
<dbReference type="AlphaFoldDB" id="A0A1C2G2M9"/>
<protein>
    <submittedName>
        <fullName evidence="2">Uncharacterized protein</fullName>
    </submittedName>
</protein>
<evidence type="ECO:0000313" key="2">
    <source>
        <dbReference type="EMBL" id="RCN56219.1"/>
    </source>
</evidence>
<accession>A0A1C2G2M9</accession>
<comment type="caution">
    <text evidence="2">The sequence shown here is derived from an EMBL/GenBank/DDBJ whole genome shotgun (WGS) entry which is preliminary data.</text>
</comment>
<sequence length="120" mass="13329">MAIAALATPAEVRARPEETRKDRRRIQEREREMRRKDKALAETAALLVLSKTSRRYPRGRGRTIPLKDRQTFAQNIRQAQAAGACLHAACALAGIDSRALLGRGLGLRTGIGVQRLCARR</sequence>
<dbReference type="RefSeq" id="WP_065969609.1">
    <property type="nucleotide sequence ID" value="NZ_CP080624.1"/>
</dbReference>